<dbReference type="PANTHER" id="PTHR34117">
    <property type="entry name" value="STYLE CELL-CYCLE INHIBITOR 1"/>
    <property type="match status" value="1"/>
</dbReference>
<reference evidence="2 3" key="1">
    <citation type="journal article" date="2018" name="Front. Microbiol.">
        <title>Genomic and genetic insights into a cosmopolitan fungus, Paecilomyces variotii (Eurotiales).</title>
        <authorList>
            <person name="Urquhart A.S."/>
            <person name="Mondo S.J."/>
            <person name="Makela M.R."/>
            <person name="Hane J.K."/>
            <person name="Wiebenga A."/>
            <person name="He G."/>
            <person name="Mihaltcheva S."/>
            <person name="Pangilinan J."/>
            <person name="Lipzen A."/>
            <person name="Barry K."/>
            <person name="de Vries R.P."/>
            <person name="Grigoriev I.V."/>
            <person name="Idnurm A."/>
        </authorList>
    </citation>
    <scope>NUCLEOTIDE SEQUENCE [LARGE SCALE GENOMIC DNA]</scope>
    <source>
        <strain evidence="2 3">CBS 101075</strain>
    </source>
</reference>
<dbReference type="Proteomes" id="UP000283841">
    <property type="component" value="Unassembled WGS sequence"/>
</dbReference>
<feature type="region of interest" description="Disordered" evidence="1">
    <location>
        <begin position="241"/>
        <end position="340"/>
    </location>
</feature>
<sequence length="378" mass="44398">MSYRERSDSYSHRSVTRSASPDSRHHRHQHHHASRSRSPEQSSRRSRHHHHHHHHSHHRHRHDRHSEKARREAAPVELPFGARQLSKRDLPLFEPMFAMYLDIQKGIIMEDLSDEEVKGRWKSFIGKWNRGELAEGWYDPVTLEKARRSAAEEPLPSRDNAGWRRTSPDYDGASQDGRPRHTRDEREEDEDEDEDYGPKLPHPGMSVVSEDRMTGARPGPTIPNTQDLEIRRATAIADAIAAREDRQKQHRAEIRSHKAEMRHINDEVAPRAEPGTHERRMEKRREAAAANREFARTVRGGSPMEAAPEAELMGGDNDLDILKKEREREQRKKNERELRREEMMRARAAEREERLQRYRQKEEETMGWLKALAKQRFG</sequence>
<feature type="compositionally biased region" description="Polar residues" evidence="1">
    <location>
        <begin position="12"/>
        <end position="21"/>
    </location>
</feature>
<feature type="compositionally biased region" description="Acidic residues" evidence="1">
    <location>
        <begin position="186"/>
        <end position="195"/>
    </location>
</feature>
<evidence type="ECO:0000313" key="3">
    <source>
        <dbReference type="Proteomes" id="UP000283841"/>
    </source>
</evidence>
<comment type="caution">
    <text evidence="2">The sequence shown here is derived from an EMBL/GenBank/DDBJ whole genome shotgun (WGS) entry which is preliminary data.</text>
</comment>
<feature type="compositionally biased region" description="Basic residues" evidence="1">
    <location>
        <begin position="24"/>
        <end position="35"/>
    </location>
</feature>
<dbReference type="EMBL" id="RCNU01000001">
    <property type="protein sequence ID" value="RWQ99302.1"/>
    <property type="molecule type" value="Genomic_DNA"/>
</dbReference>
<accession>A0A443I5H3</accession>
<feature type="region of interest" description="Disordered" evidence="1">
    <location>
        <begin position="1"/>
        <end position="80"/>
    </location>
</feature>
<organism evidence="2 3">
    <name type="scientific">Byssochlamys spectabilis</name>
    <name type="common">Paecilomyces variotii</name>
    <dbReference type="NCBI Taxonomy" id="264951"/>
    <lineage>
        <taxon>Eukaryota</taxon>
        <taxon>Fungi</taxon>
        <taxon>Dikarya</taxon>
        <taxon>Ascomycota</taxon>
        <taxon>Pezizomycotina</taxon>
        <taxon>Eurotiomycetes</taxon>
        <taxon>Eurotiomycetidae</taxon>
        <taxon>Eurotiales</taxon>
        <taxon>Thermoascaceae</taxon>
        <taxon>Paecilomyces</taxon>
    </lineage>
</organism>
<name>A0A443I5H3_BYSSP</name>
<dbReference type="RefSeq" id="XP_028488947.1">
    <property type="nucleotide sequence ID" value="XM_028626095.1"/>
</dbReference>
<gene>
    <name evidence="2" type="ORF">C8Q69DRAFT_20196</name>
</gene>
<protein>
    <submittedName>
        <fullName evidence="2">Uncharacterized protein</fullName>
    </submittedName>
</protein>
<evidence type="ECO:0000256" key="1">
    <source>
        <dbReference type="SAM" id="MobiDB-lite"/>
    </source>
</evidence>
<dbReference type="InterPro" id="IPR044688">
    <property type="entry name" value="SCI-1-like"/>
</dbReference>
<keyword evidence="3" id="KW-1185">Reference proteome</keyword>
<feature type="compositionally biased region" description="Basic and acidic residues" evidence="1">
    <location>
        <begin position="1"/>
        <end position="11"/>
    </location>
</feature>
<feature type="compositionally biased region" description="Basic residues" evidence="1">
    <location>
        <begin position="44"/>
        <end position="63"/>
    </location>
</feature>
<feature type="compositionally biased region" description="Basic and acidic residues" evidence="1">
    <location>
        <begin position="320"/>
        <end position="340"/>
    </location>
</feature>
<feature type="compositionally biased region" description="Basic and acidic residues" evidence="1">
    <location>
        <begin position="64"/>
        <end position="74"/>
    </location>
</feature>
<dbReference type="AlphaFoldDB" id="A0A443I5H3"/>
<dbReference type="STRING" id="264951.A0A443I5H3"/>
<dbReference type="PANTHER" id="PTHR34117:SF1">
    <property type="entry name" value="STYLE CELL-CYCLE INHIBITOR 1"/>
    <property type="match status" value="1"/>
</dbReference>
<evidence type="ECO:0000313" key="2">
    <source>
        <dbReference type="EMBL" id="RWQ99302.1"/>
    </source>
</evidence>
<proteinExistence type="predicted"/>
<feature type="compositionally biased region" description="Basic and acidic residues" evidence="1">
    <location>
        <begin position="241"/>
        <end position="287"/>
    </location>
</feature>
<dbReference type="VEuPathDB" id="FungiDB:C8Q69DRAFT_20196"/>
<dbReference type="GeneID" id="39595372"/>
<feature type="region of interest" description="Disordered" evidence="1">
    <location>
        <begin position="147"/>
        <end position="226"/>
    </location>
</feature>